<comment type="subcellular location">
    <subcellularLocation>
        <location evidence="1">Cell inner membrane</location>
        <topology evidence="1">Single-pass membrane protein</topology>
        <orientation evidence="1">Periplasmic side</orientation>
    </subcellularLocation>
</comment>
<gene>
    <name evidence="12" type="ORF">H9Y05_13480</name>
</gene>
<comment type="caution">
    <text evidence="12">The sequence shown here is derived from an EMBL/GenBank/DDBJ whole genome shotgun (WGS) entry which is preliminary data.</text>
</comment>
<keyword evidence="4" id="KW-1003">Cell membrane</keyword>
<keyword evidence="5" id="KW-0997">Cell inner membrane</keyword>
<dbReference type="Gene3D" id="3.30.1150.10">
    <property type="match status" value="1"/>
</dbReference>
<dbReference type="PANTHER" id="PTHR33446">
    <property type="entry name" value="PROTEIN TONB-RELATED"/>
    <property type="match status" value="1"/>
</dbReference>
<evidence type="ECO:0000259" key="11">
    <source>
        <dbReference type="PROSITE" id="PS52015"/>
    </source>
</evidence>
<dbReference type="InterPro" id="IPR037682">
    <property type="entry name" value="TonB_C"/>
</dbReference>
<dbReference type="EMBL" id="JACVEL010000011">
    <property type="protein sequence ID" value="MBC9813483.1"/>
    <property type="molecule type" value="Genomic_DNA"/>
</dbReference>
<dbReference type="SUPFAM" id="SSF74653">
    <property type="entry name" value="TolA/TonB C-terminal domain"/>
    <property type="match status" value="1"/>
</dbReference>
<reference evidence="12" key="1">
    <citation type="submission" date="2020-09" db="EMBL/GenBank/DDBJ databases">
        <title>Taishania pollutisoli gen. nov., sp. nov., Isolated from Tetrabromobisphenol A-Contaminated Soil.</title>
        <authorList>
            <person name="Chen Q."/>
        </authorList>
    </citation>
    <scope>NUCLEOTIDE SEQUENCE</scope>
    <source>
        <strain evidence="12">CZZ-1</strain>
    </source>
</reference>
<keyword evidence="9" id="KW-0472">Membrane</keyword>
<evidence type="ECO:0000256" key="7">
    <source>
        <dbReference type="ARBA" id="ARBA00022927"/>
    </source>
</evidence>
<dbReference type="AlphaFoldDB" id="A0A8J6PFD6"/>
<evidence type="ECO:0000256" key="1">
    <source>
        <dbReference type="ARBA" id="ARBA00004383"/>
    </source>
</evidence>
<dbReference type="RefSeq" id="WP_216714584.1">
    <property type="nucleotide sequence ID" value="NZ_JACVEL010000011.1"/>
</dbReference>
<dbReference type="GO" id="GO:0015031">
    <property type="term" value="P:protein transport"/>
    <property type="evidence" value="ECO:0007669"/>
    <property type="project" value="UniProtKB-KW"/>
</dbReference>
<dbReference type="PROSITE" id="PS52015">
    <property type="entry name" value="TONB_CTD"/>
    <property type="match status" value="1"/>
</dbReference>
<dbReference type="NCBIfam" id="TIGR01352">
    <property type="entry name" value="tonB_Cterm"/>
    <property type="match status" value="1"/>
</dbReference>
<keyword evidence="7" id="KW-0653">Protein transport</keyword>
<dbReference type="InterPro" id="IPR006260">
    <property type="entry name" value="TonB/TolA_C"/>
</dbReference>
<evidence type="ECO:0000256" key="6">
    <source>
        <dbReference type="ARBA" id="ARBA00022692"/>
    </source>
</evidence>
<feature type="region of interest" description="Disordered" evidence="10">
    <location>
        <begin position="21"/>
        <end position="66"/>
    </location>
</feature>
<evidence type="ECO:0000256" key="4">
    <source>
        <dbReference type="ARBA" id="ARBA00022475"/>
    </source>
</evidence>
<keyword evidence="3" id="KW-0813">Transport</keyword>
<feature type="compositionally biased region" description="Basic and acidic residues" evidence="10">
    <location>
        <begin position="39"/>
        <end position="52"/>
    </location>
</feature>
<evidence type="ECO:0000256" key="10">
    <source>
        <dbReference type="SAM" id="MobiDB-lite"/>
    </source>
</evidence>
<evidence type="ECO:0000256" key="3">
    <source>
        <dbReference type="ARBA" id="ARBA00022448"/>
    </source>
</evidence>
<name>A0A8J6PFD6_9FLAO</name>
<evidence type="ECO:0000313" key="12">
    <source>
        <dbReference type="EMBL" id="MBC9813483.1"/>
    </source>
</evidence>
<evidence type="ECO:0000256" key="5">
    <source>
        <dbReference type="ARBA" id="ARBA00022519"/>
    </source>
</evidence>
<proteinExistence type="inferred from homology"/>
<dbReference type="GO" id="GO:0098797">
    <property type="term" value="C:plasma membrane protein complex"/>
    <property type="evidence" value="ECO:0007669"/>
    <property type="project" value="TreeGrafter"/>
</dbReference>
<dbReference type="Proteomes" id="UP000652681">
    <property type="component" value="Unassembled WGS sequence"/>
</dbReference>
<keyword evidence="6" id="KW-0812">Transmembrane</keyword>
<dbReference type="InterPro" id="IPR051045">
    <property type="entry name" value="TonB-dependent_transducer"/>
</dbReference>
<feature type="domain" description="TonB C-terminal" evidence="11">
    <location>
        <begin position="80"/>
        <end position="172"/>
    </location>
</feature>
<comment type="similarity">
    <text evidence="2">Belongs to the TonB family.</text>
</comment>
<dbReference type="PANTHER" id="PTHR33446:SF2">
    <property type="entry name" value="PROTEIN TONB"/>
    <property type="match status" value="1"/>
</dbReference>
<accession>A0A8J6PFD6</accession>
<evidence type="ECO:0000256" key="9">
    <source>
        <dbReference type="ARBA" id="ARBA00023136"/>
    </source>
</evidence>
<protein>
    <submittedName>
        <fullName evidence="12">Energy transducer TonB</fullName>
    </submittedName>
</protein>
<organism evidence="12 13">
    <name type="scientific">Taishania pollutisoli</name>
    <dbReference type="NCBI Taxonomy" id="2766479"/>
    <lineage>
        <taxon>Bacteria</taxon>
        <taxon>Pseudomonadati</taxon>
        <taxon>Bacteroidota</taxon>
        <taxon>Flavobacteriia</taxon>
        <taxon>Flavobacteriales</taxon>
        <taxon>Crocinitomicaceae</taxon>
        <taxon>Taishania</taxon>
    </lineage>
</organism>
<dbReference type="GO" id="GO:0055085">
    <property type="term" value="P:transmembrane transport"/>
    <property type="evidence" value="ECO:0007669"/>
    <property type="project" value="InterPro"/>
</dbReference>
<keyword evidence="8" id="KW-1133">Transmembrane helix</keyword>
<dbReference type="GO" id="GO:0031992">
    <property type="term" value="F:energy transducer activity"/>
    <property type="evidence" value="ECO:0007669"/>
    <property type="project" value="TreeGrafter"/>
</dbReference>
<sequence length="172" mass="19555">MRNTTYITALLITTTFSSFSQKETTKKYSKQSEPTVIEAPKEEGYQMGDHDPVPPSPPVESTSKQEDTYMIVDESPSFVGGMVQMNQYFAKNMKYPERAIKEEIQGKVYIKFVVEEDGTPTQVKLMKGITDCPECDVEAVRLIKQMPKWEPGKINGKAVKCYYTIPVTFKLM</sequence>
<evidence type="ECO:0000313" key="13">
    <source>
        <dbReference type="Proteomes" id="UP000652681"/>
    </source>
</evidence>
<evidence type="ECO:0000256" key="8">
    <source>
        <dbReference type="ARBA" id="ARBA00022989"/>
    </source>
</evidence>
<keyword evidence="13" id="KW-1185">Reference proteome</keyword>
<dbReference type="Pfam" id="PF03544">
    <property type="entry name" value="TonB_C"/>
    <property type="match status" value="1"/>
</dbReference>
<evidence type="ECO:0000256" key="2">
    <source>
        <dbReference type="ARBA" id="ARBA00006555"/>
    </source>
</evidence>